<dbReference type="Proteomes" id="UP000275408">
    <property type="component" value="Unassembled WGS sequence"/>
</dbReference>
<evidence type="ECO:0000313" key="4">
    <source>
        <dbReference type="EMBL" id="RMX40578.1"/>
    </source>
</evidence>
<dbReference type="InterPro" id="IPR011990">
    <property type="entry name" value="TPR-like_helical_dom_sf"/>
</dbReference>
<keyword evidence="5" id="KW-1185">Reference proteome</keyword>
<dbReference type="SUPFAM" id="SSF48452">
    <property type="entry name" value="TPR-like"/>
    <property type="match status" value="1"/>
</dbReference>
<comment type="function">
    <text evidence="1">Involved in endocytosis.</text>
</comment>
<dbReference type="GO" id="GO:0005886">
    <property type="term" value="C:plasma membrane"/>
    <property type="evidence" value="ECO:0007669"/>
    <property type="project" value="TreeGrafter"/>
</dbReference>
<feature type="chain" id="PRO_5018000105" description="KIF-binding protein" evidence="3">
    <location>
        <begin position="26"/>
        <end position="171"/>
    </location>
</feature>
<dbReference type="AlphaFoldDB" id="A0A3M6TGV9"/>
<organism evidence="4 5">
    <name type="scientific">Pocillopora damicornis</name>
    <name type="common">Cauliflower coral</name>
    <name type="synonym">Millepora damicornis</name>
    <dbReference type="NCBI Taxonomy" id="46731"/>
    <lineage>
        <taxon>Eukaryota</taxon>
        <taxon>Metazoa</taxon>
        <taxon>Cnidaria</taxon>
        <taxon>Anthozoa</taxon>
        <taxon>Hexacorallia</taxon>
        <taxon>Scleractinia</taxon>
        <taxon>Astrocoeniina</taxon>
        <taxon>Pocilloporidae</taxon>
        <taxon>Pocillopora</taxon>
    </lineage>
</organism>
<comment type="similarity">
    <text evidence="2">Belongs to the YPP1 family.</text>
</comment>
<reference evidence="4 5" key="1">
    <citation type="journal article" date="2018" name="Sci. Rep.">
        <title>Comparative analysis of the Pocillopora damicornis genome highlights role of immune system in coral evolution.</title>
        <authorList>
            <person name="Cunning R."/>
            <person name="Bay R.A."/>
            <person name="Gillette P."/>
            <person name="Baker A.C."/>
            <person name="Traylor-Knowles N."/>
        </authorList>
    </citation>
    <scope>NUCLEOTIDE SEQUENCE [LARGE SCALE GENOMIC DNA]</scope>
    <source>
        <strain evidence="4">RSMAS</strain>
        <tissue evidence="4">Whole animal</tissue>
    </source>
</reference>
<accession>A0A3M6TGV9</accession>
<evidence type="ECO:0000256" key="2">
    <source>
        <dbReference type="ARBA" id="ARBA00038251"/>
    </source>
</evidence>
<keyword evidence="3" id="KW-0732">Signal</keyword>
<dbReference type="OrthoDB" id="29013at2759"/>
<dbReference type="EMBL" id="RCHS01003615">
    <property type="protein sequence ID" value="RMX40578.1"/>
    <property type="molecule type" value="Genomic_DNA"/>
</dbReference>
<comment type="caution">
    <text evidence="4">The sequence shown here is derived from an EMBL/GenBank/DDBJ whole genome shotgun (WGS) entry which is preliminary data.</text>
</comment>
<gene>
    <name evidence="4" type="ORF">pdam_00016578</name>
</gene>
<evidence type="ECO:0008006" key="6">
    <source>
        <dbReference type="Google" id="ProtNLM"/>
    </source>
</evidence>
<proteinExistence type="inferred from homology"/>
<protein>
    <recommendedName>
        <fullName evidence="6">KIF-binding protein</fullName>
    </recommendedName>
</protein>
<feature type="signal peptide" evidence="3">
    <location>
        <begin position="1"/>
        <end position="25"/>
    </location>
</feature>
<evidence type="ECO:0000256" key="1">
    <source>
        <dbReference type="ARBA" id="ARBA00002550"/>
    </source>
</evidence>
<name>A0A3M6TGV9_POCDA</name>
<evidence type="ECO:0000256" key="3">
    <source>
        <dbReference type="SAM" id="SignalP"/>
    </source>
</evidence>
<dbReference type="InterPro" id="IPR051722">
    <property type="entry name" value="Endocytosis_PI4K-reg_protein"/>
</dbReference>
<dbReference type="PANTHER" id="PTHR23083:SF464">
    <property type="entry name" value="TETRATRICOPEPTIDE REPEAT DOMAIN 7, ISOFORM A"/>
    <property type="match status" value="1"/>
</dbReference>
<dbReference type="GO" id="GO:0072659">
    <property type="term" value="P:protein localization to plasma membrane"/>
    <property type="evidence" value="ECO:0007669"/>
    <property type="project" value="TreeGrafter"/>
</dbReference>
<dbReference type="GO" id="GO:0046854">
    <property type="term" value="P:phosphatidylinositol phosphate biosynthetic process"/>
    <property type="evidence" value="ECO:0007669"/>
    <property type="project" value="TreeGrafter"/>
</dbReference>
<dbReference type="PANTHER" id="PTHR23083">
    <property type="entry name" value="TETRATRICOPEPTIDE REPEAT PROTEIN, TPR"/>
    <property type="match status" value="1"/>
</dbReference>
<sequence>MYGEHVKQTHLILAFSLCLLHKGHNLDPDDSEVLFHLALNHALMRQMTKALKNIRNALKMDMNQSFFSAYFTSYTFFPEKGKLPVYAPPCVEFVEAQEVCDTALMEFPDDLKCVLYFSSQLSRLLDASELLLLTKVKLEKACLGGEQALITCKRLLETWKQVYESDLSGLV</sequence>
<evidence type="ECO:0000313" key="5">
    <source>
        <dbReference type="Proteomes" id="UP000275408"/>
    </source>
</evidence>
<dbReference type="STRING" id="46731.A0A3M6TGV9"/>